<keyword evidence="2" id="KW-0812">Transmembrane</keyword>
<keyword evidence="2" id="KW-1133">Transmembrane helix</keyword>
<evidence type="ECO:0000256" key="2">
    <source>
        <dbReference type="SAM" id="Phobius"/>
    </source>
</evidence>
<feature type="compositionally biased region" description="Polar residues" evidence="1">
    <location>
        <begin position="79"/>
        <end position="107"/>
    </location>
</feature>
<organism evidence="3 4">
    <name type="scientific">Pseudanabaena yagii GIHE-NHR1</name>
    <dbReference type="NCBI Taxonomy" id="2722753"/>
    <lineage>
        <taxon>Bacteria</taxon>
        <taxon>Bacillati</taxon>
        <taxon>Cyanobacteriota</taxon>
        <taxon>Cyanophyceae</taxon>
        <taxon>Pseudanabaenales</taxon>
        <taxon>Pseudanabaenaceae</taxon>
        <taxon>Pseudanabaena</taxon>
        <taxon>Pseudanabaena yagii</taxon>
    </lineage>
</organism>
<proteinExistence type="predicted"/>
<keyword evidence="2" id="KW-0472">Membrane</keyword>
<comment type="caution">
    <text evidence="3">The sequence shown here is derived from an EMBL/GenBank/DDBJ whole genome shotgun (WGS) entry which is preliminary data.</text>
</comment>
<feature type="region of interest" description="Disordered" evidence="1">
    <location>
        <begin position="79"/>
        <end position="127"/>
    </location>
</feature>
<sequence>MLRLLLYFCLWIGSVGLAIFASQNIYPVTVKLGTFESIKLPLGLVLIFCTGAGSITMSLFMEFSQNSLQVSFSSLPKFTVPNTKPSFQKRQTEPQKTSSKNSFVNPSTKKKQGFRDDFDDDWDDDWG</sequence>
<accession>A0ABX1LRY7</accession>
<keyword evidence="4" id="KW-1185">Reference proteome</keyword>
<gene>
    <name evidence="3" type="ORF">HC246_05935</name>
</gene>
<evidence type="ECO:0000313" key="3">
    <source>
        <dbReference type="EMBL" id="NMF57569.1"/>
    </source>
</evidence>
<name>A0ABX1LRY7_9CYAN</name>
<evidence type="ECO:0000256" key="1">
    <source>
        <dbReference type="SAM" id="MobiDB-lite"/>
    </source>
</evidence>
<protein>
    <submittedName>
        <fullName evidence="3">DUF1049 domain-containing protein</fullName>
    </submittedName>
</protein>
<evidence type="ECO:0000313" key="4">
    <source>
        <dbReference type="Proteomes" id="UP000738376"/>
    </source>
</evidence>
<feature type="transmembrane region" description="Helical" evidence="2">
    <location>
        <begin position="42"/>
        <end position="61"/>
    </location>
</feature>
<dbReference type="RefSeq" id="WP_169362580.1">
    <property type="nucleotide sequence ID" value="NZ_JAAVJL010000001.1"/>
</dbReference>
<feature type="compositionally biased region" description="Acidic residues" evidence="1">
    <location>
        <begin position="117"/>
        <end position="127"/>
    </location>
</feature>
<reference evidence="3 4" key="1">
    <citation type="submission" date="2020-03" db="EMBL/GenBank/DDBJ databases">
        <title>Draft Genome Sequence of 2-Methylisoborneol Producing Pseudanabaena yagii Strain GIHE-NHR1 Isolated from North Han River in South Korea.</title>
        <authorList>
            <person name="Jeong J."/>
        </authorList>
    </citation>
    <scope>NUCLEOTIDE SEQUENCE [LARGE SCALE GENOMIC DNA]</scope>
    <source>
        <strain evidence="3 4">GIHE-NHR1</strain>
    </source>
</reference>
<dbReference type="EMBL" id="JAAVJL010000001">
    <property type="protein sequence ID" value="NMF57569.1"/>
    <property type="molecule type" value="Genomic_DNA"/>
</dbReference>
<dbReference type="Proteomes" id="UP000738376">
    <property type="component" value="Unassembled WGS sequence"/>
</dbReference>